<reference evidence="2" key="1">
    <citation type="journal article" date="2011" name="MBio">
        <title>Novel metabolic attributes of the genus Cyanothece, comprising a group of unicellular nitrogen-fixing Cyanobacteria.</title>
        <authorList>
            <person name="Bandyopadhyay A."/>
            <person name="Elvitigala T."/>
            <person name="Welsh E."/>
            <person name="Stockel J."/>
            <person name="Liberton M."/>
            <person name="Min H."/>
            <person name="Sherman L.A."/>
            <person name="Pakrasi H.B."/>
        </authorList>
    </citation>
    <scope>NUCLEOTIDE SEQUENCE [LARGE SCALE GENOMIC DNA]</scope>
    <source>
        <strain evidence="2">PCC 7822</strain>
    </source>
</reference>
<evidence type="ECO:0000313" key="1">
    <source>
        <dbReference type="EMBL" id="ADN16115.1"/>
    </source>
</evidence>
<gene>
    <name evidence="1" type="ordered locus">Cyan7822_4197</name>
</gene>
<name>E0U8X6_GLOV7</name>
<dbReference type="Proteomes" id="UP000008206">
    <property type="component" value="Chromosome"/>
</dbReference>
<dbReference type="HOGENOM" id="CLU_174693_0_0_3"/>
<dbReference type="KEGG" id="cyj:Cyan7822_4197"/>
<organism evidence="1 2">
    <name type="scientific">Gloeothece verrucosa (strain PCC 7822)</name>
    <name type="common">Cyanothece sp. (strain PCC 7822)</name>
    <dbReference type="NCBI Taxonomy" id="497965"/>
    <lineage>
        <taxon>Bacteria</taxon>
        <taxon>Bacillati</taxon>
        <taxon>Cyanobacteriota</taxon>
        <taxon>Cyanophyceae</taxon>
        <taxon>Oscillatoriophycideae</taxon>
        <taxon>Chroococcales</taxon>
        <taxon>Aphanothecaceae</taxon>
        <taxon>Gloeothece</taxon>
        <taxon>Gloeothece verrucosa</taxon>
    </lineage>
</organism>
<dbReference type="EMBL" id="CP002198">
    <property type="protein sequence ID" value="ADN16115.1"/>
    <property type="molecule type" value="Genomic_DNA"/>
</dbReference>
<evidence type="ECO:0000313" key="2">
    <source>
        <dbReference type="Proteomes" id="UP000008206"/>
    </source>
</evidence>
<proteinExistence type="predicted"/>
<keyword evidence="2" id="KW-1185">Reference proteome</keyword>
<dbReference type="eggNOG" id="ENOG5030R3C">
    <property type="taxonomic scope" value="Bacteria"/>
</dbReference>
<accession>E0U8X6</accession>
<dbReference type="OrthoDB" id="583130at2"/>
<sequence>MNNLEQQVLETFRKLSVEKQNDVLEFLELIEQEPAKDPTDEELRKAREIINKAKQRARSSAAKSAPELWKEFNQIKNLIADQYEDETKSS</sequence>
<dbReference type="AlphaFoldDB" id="E0U8X6"/>
<dbReference type="STRING" id="497965.Cyan7822_4197"/>
<protein>
    <submittedName>
        <fullName evidence="1">Uncharacterized protein</fullName>
    </submittedName>
</protein>
<dbReference type="RefSeq" id="WP_013324178.1">
    <property type="nucleotide sequence ID" value="NC_014501.1"/>
</dbReference>